<dbReference type="Proteomes" id="UP001343600">
    <property type="component" value="Unassembled WGS sequence"/>
</dbReference>
<organism evidence="1 2">
    <name type="scientific">Pseudomonas viridiflava</name>
    <name type="common">Phytomonas viridiflava</name>
    <dbReference type="NCBI Taxonomy" id="33069"/>
    <lineage>
        <taxon>Bacteria</taxon>
        <taxon>Pseudomonadati</taxon>
        <taxon>Pseudomonadota</taxon>
        <taxon>Gammaproteobacteria</taxon>
        <taxon>Pseudomonadales</taxon>
        <taxon>Pseudomonadaceae</taxon>
        <taxon>Pseudomonas</taxon>
    </lineage>
</organism>
<gene>
    <name evidence="1" type="ORF">V2I87_04955</name>
</gene>
<sequence>MNDDRFTVGDLQRQLRMLNPDDELQFDGGLTFSRIKRRGDDLQVMEFCEPQAYLDDSFRKENPHIQVAFVRSEPFEDGQFIQEVDVGIR</sequence>
<reference evidence="1 2" key="1">
    <citation type="submission" date="2024-01" db="EMBL/GenBank/DDBJ databases">
        <title>Characterization of Pseudomonas viridiflava in Georgia, USA.</title>
        <authorList>
            <person name="Zhao M."/>
            <person name="Dutta B."/>
        </authorList>
    </citation>
    <scope>NUCLEOTIDE SEQUENCE [LARGE SCALE GENOMIC DNA]</scope>
    <source>
        <strain evidence="1 2">21GA0539</strain>
    </source>
</reference>
<dbReference type="EMBL" id="JAZEIP010000004">
    <property type="protein sequence ID" value="MEE4039440.1"/>
    <property type="molecule type" value="Genomic_DNA"/>
</dbReference>
<evidence type="ECO:0000313" key="1">
    <source>
        <dbReference type="EMBL" id="MEE4039440.1"/>
    </source>
</evidence>
<evidence type="ECO:0000313" key="2">
    <source>
        <dbReference type="Proteomes" id="UP001343600"/>
    </source>
</evidence>
<name>A0ABU7N3B6_PSEVI</name>
<comment type="caution">
    <text evidence="1">The sequence shown here is derived from an EMBL/GenBank/DDBJ whole genome shotgun (WGS) entry which is preliminary data.</text>
</comment>
<keyword evidence="2" id="KW-1185">Reference proteome</keyword>
<protein>
    <submittedName>
        <fullName evidence="1">Uncharacterized protein</fullName>
    </submittedName>
</protein>
<proteinExistence type="predicted"/>
<accession>A0ABU7N3B6</accession>
<dbReference type="RefSeq" id="WP_134703276.1">
    <property type="nucleotide sequence ID" value="NZ_JAEIJH010000033.1"/>
</dbReference>